<dbReference type="EMBL" id="BAAADQ010000013">
    <property type="protein sequence ID" value="GAA0547733.1"/>
    <property type="molecule type" value="Genomic_DNA"/>
</dbReference>
<sequence length="758" mass="85309">MEVARMSQQTLSTGTVEQLFNRHETRPELWIGELQSGRVRQNTVHVTPPVDPEYRDKLVHETGDEIAEAITELIEKIDAPIEVLTYPRPVSRTDVDTAAVLCHAFHISPHFVDGRAIQADITDFNERVLQNVLDVAHEKIADSFPDVYNVEVGDLDLDPIATGGPTATCRLVNEDAEELAGVGKVNAEMMEQTYDALTHAREPFVHQLIAEPDDGKNYITSRLAALSSDHTYQGDRGLARLVKEGASEDFGRLFKSIGLTSNYNIDIEDYLHIKYDQQVNGQTAHTVTIRDAMRKRYDTKFQHRRKIEKLKEVVLGHPDFRRLLNGSTGWKQAAEDHGYYGRFWIPPAAISYFTKRYAHYYDIDPWTYSPVREAPEFTPRSVRDIDIQTDWETPGPTVDAEQRHQTDGTDAHLKLGDRFITFARARGDEISRVEQDGDSLPDQELTPDEGYINTLEKQVDSDVVNVEPEYKNESKPANILTNVERAIAADRHVVLVCKSESAADRVYDIVYATYNEQTEHGVQTYQGGALPEIDGQMLVTAESESTWCLTPDGMLVYVIDGEIVTRCPADADLTEVDHGCATAQKEDGKYIVTTRDGETLTYESRTAFKREWSRVTTPHVPIDISYLQYVTIMYETGAESEDSDDFVEYNATPEWERAGGKMDRYKEFGSEVKDTFLTETPDTELTTDKCHSTMMGVYQWCTSKDAPDTARFGGGLPDIDRDDTSGGKKMLVGYKWVFPRGLVSPHLAGVDADADLSL</sequence>
<protein>
    <submittedName>
        <fullName evidence="1">Uncharacterized protein</fullName>
    </submittedName>
</protein>
<dbReference type="Proteomes" id="UP001501425">
    <property type="component" value="Unassembled WGS sequence"/>
</dbReference>
<evidence type="ECO:0000313" key="1">
    <source>
        <dbReference type="EMBL" id="GAA0547733.1"/>
    </source>
</evidence>
<dbReference type="AlphaFoldDB" id="A0AAV3SU70"/>
<accession>A0AAV3SU70</accession>
<organism evidence="1 2">
    <name type="scientific">Halorubrum ejinorense</name>
    <dbReference type="NCBI Taxonomy" id="425309"/>
    <lineage>
        <taxon>Archaea</taxon>
        <taxon>Methanobacteriati</taxon>
        <taxon>Methanobacteriota</taxon>
        <taxon>Stenosarchaea group</taxon>
        <taxon>Halobacteria</taxon>
        <taxon>Halobacteriales</taxon>
        <taxon>Haloferacaceae</taxon>
        <taxon>Halorubrum</taxon>
    </lineage>
</organism>
<proteinExistence type="predicted"/>
<evidence type="ECO:0000313" key="2">
    <source>
        <dbReference type="Proteomes" id="UP001501425"/>
    </source>
</evidence>
<gene>
    <name evidence="1" type="ORF">GCM10008994_23260</name>
</gene>
<name>A0AAV3SU70_9EURY</name>
<reference evidence="1" key="1">
    <citation type="journal article" date="2014" name="Int. J. Syst. Evol. Microbiol.">
        <title>Complete genome sequence of Corynebacterium casei LMG S-19264T (=DSM 44701T), isolated from a smear-ripened cheese.</title>
        <authorList>
            <consortium name="US DOE Joint Genome Institute (JGI-PGF)"/>
            <person name="Walter F."/>
            <person name="Albersmeier A."/>
            <person name="Kalinowski J."/>
            <person name="Ruckert C."/>
        </authorList>
    </citation>
    <scope>NUCLEOTIDE SEQUENCE</scope>
    <source>
        <strain evidence="1">JCM 14265</strain>
    </source>
</reference>
<reference evidence="1" key="2">
    <citation type="submission" date="2023-12" db="EMBL/GenBank/DDBJ databases">
        <authorList>
            <person name="Sun Q."/>
            <person name="Inoue M."/>
        </authorList>
    </citation>
    <scope>NUCLEOTIDE SEQUENCE</scope>
    <source>
        <strain evidence="1">JCM 14265</strain>
    </source>
</reference>
<comment type="caution">
    <text evidence="1">The sequence shown here is derived from an EMBL/GenBank/DDBJ whole genome shotgun (WGS) entry which is preliminary data.</text>
</comment>